<sequence length="248" mass="26352">MGIALLVVLVLAALATLLVVERARKEHRPERKDAPALDYVNTFISTLYMVLLALVVVVQWQNVDQINSDLRTESTTLTALVQTAQRMPAAEGAVVRRSAIDYADAVLAHEWPPPSDAAEDAAARAIDTGQAAVTHPVAAGDSLGTIEDQAIGEYQALAAARDDRLAASNSETSPILIVALGILSLITILTPLALGLRADALAFTGLAVTTLLVCLSFWFVLDLDSLYHGLIHTDATPLHQFLDAPGSD</sequence>
<evidence type="ECO:0000313" key="3">
    <source>
        <dbReference type="Proteomes" id="UP000676325"/>
    </source>
</evidence>
<reference evidence="2" key="1">
    <citation type="submission" date="2021-04" db="EMBL/GenBank/DDBJ databases">
        <title>Genome based classification of Actinospica acidithermotolerans sp. nov., an actinobacterium isolated from an Indonesian hot spring.</title>
        <authorList>
            <person name="Kusuma A.B."/>
            <person name="Putra K.E."/>
            <person name="Nafisah S."/>
            <person name="Loh J."/>
            <person name="Nouioui I."/>
            <person name="Goodfellow M."/>
        </authorList>
    </citation>
    <scope>NUCLEOTIDE SEQUENCE</scope>
    <source>
        <strain evidence="2">MGRD01-02</strain>
    </source>
</reference>
<name>A0A941EIC6_9ACTN</name>
<dbReference type="Proteomes" id="UP000676325">
    <property type="component" value="Unassembled WGS sequence"/>
</dbReference>
<dbReference type="EMBL" id="JAGSOH010000219">
    <property type="protein sequence ID" value="MBR7831353.1"/>
    <property type="molecule type" value="Genomic_DNA"/>
</dbReference>
<dbReference type="AlphaFoldDB" id="A0A941EIC6"/>
<organism evidence="2 3">
    <name type="scientific">Actinospica acidithermotolerans</name>
    <dbReference type="NCBI Taxonomy" id="2828514"/>
    <lineage>
        <taxon>Bacteria</taxon>
        <taxon>Bacillati</taxon>
        <taxon>Actinomycetota</taxon>
        <taxon>Actinomycetes</taxon>
        <taxon>Catenulisporales</taxon>
        <taxon>Actinospicaceae</taxon>
        <taxon>Actinospica</taxon>
    </lineage>
</organism>
<keyword evidence="1" id="KW-0812">Transmembrane</keyword>
<dbReference type="Pfam" id="PF14023">
    <property type="entry name" value="Bestrophin-like"/>
    <property type="match status" value="1"/>
</dbReference>
<proteinExistence type="predicted"/>
<keyword evidence="1" id="KW-0472">Membrane</keyword>
<gene>
    <name evidence="2" type="ORF">KDK95_33925</name>
</gene>
<evidence type="ECO:0000313" key="2">
    <source>
        <dbReference type="EMBL" id="MBR7831353.1"/>
    </source>
</evidence>
<comment type="caution">
    <text evidence="2">The sequence shown here is derived from an EMBL/GenBank/DDBJ whole genome shotgun (WGS) entry which is preliminary data.</text>
</comment>
<evidence type="ECO:0000256" key="1">
    <source>
        <dbReference type="SAM" id="Phobius"/>
    </source>
</evidence>
<keyword evidence="1" id="KW-1133">Transmembrane helix</keyword>
<accession>A0A941EIC6</accession>
<dbReference type="RefSeq" id="WP_212522463.1">
    <property type="nucleotide sequence ID" value="NZ_JAGSOH010000219.1"/>
</dbReference>
<feature type="transmembrane region" description="Helical" evidence="1">
    <location>
        <begin position="39"/>
        <end position="58"/>
    </location>
</feature>
<feature type="transmembrane region" description="Helical" evidence="1">
    <location>
        <begin position="200"/>
        <end position="221"/>
    </location>
</feature>
<protein>
    <submittedName>
        <fullName evidence="2">DUF4239 domain-containing protein</fullName>
    </submittedName>
</protein>
<keyword evidence="3" id="KW-1185">Reference proteome</keyword>
<dbReference type="InterPro" id="IPR025333">
    <property type="entry name" value="DUF4239"/>
</dbReference>
<feature type="transmembrane region" description="Helical" evidence="1">
    <location>
        <begin position="174"/>
        <end position="194"/>
    </location>
</feature>